<dbReference type="STRING" id="252740.A0A423VE28"/>
<dbReference type="EMBL" id="LJZO01000059">
    <property type="protein sequence ID" value="ROV89256.1"/>
    <property type="molecule type" value="Genomic_DNA"/>
</dbReference>
<evidence type="ECO:0000256" key="1">
    <source>
        <dbReference type="SAM" id="MobiDB-lite"/>
    </source>
</evidence>
<dbReference type="PANTHER" id="PTHR47636:SF1">
    <property type="entry name" value="TRANSCRIPTIONAL REGULATORY PROTEIN RCO1"/>
    <property type="match status" value="1"/>
</dbReference>
<dbReference type="Proteomes" id="UP000284375">
    <property type="component" value="Unassembled WGS sequence"/>
</dbReference>
<keyword evidence="3" id="KW-1185">Reference proteome</keyword>
<feature type="region of interest" description="Disordered" evidence="1">
    <location>
        <begin position="134"/>
        <end position="187"/>
    </location>
</feature>
<proteinExistence type="predicted"/>
<accession>A0A423VE28</accession>
<feature type="compositionally biased region" description="Polar residues" evidence="1">
    <location>
        <begin position="1"/>
        <end position="15"/>
    </location>
</feature>
<name>A0A423VE28_CYTCH</name>
<dbReference type="GO" id="GO:0032221">
    <property type="term" value="C:Rpd3S complex"/>
    <property type="evidence" value="ECO:0007669"/>
    <property type="project" value="TreeGrafter"/>
</dbReference>
<comment type="caution">
    <text evidence="2">The sequence shown here is derived from an EMBL/GenBank/DDBJ whole genome shotgun (WGS) entry which is preliminary data.</text>
</comment>
<feature type="compositionally biased region" description="Basic and acidic residues" evidence="1">
    <location>
        <begin position="35"/>
        <end position="70"/>
    </location>
</feature>
<dbReference type="PANTHER" id="PTHR47636">
    <property type="entry name" value="TRANSCRIPTIONAL REGULATORY PROTEIN RCO1"/>
    <property type="match status" value="1"/>
</dbReference>
<dbReference type="GO" id="GO:0006357">
    <property type="term" value="P:regulation of transcription by RNA polymerase II"/>
    <property type="evidence" value="ECO:0007669"/>
    <property type="project" value="TreeGrafter"/>
</dbReference>
<feature type="compositionally biased region" description="Basic residues" evidence="1">
    <location>
        <begin position="157"/>
        <end position="169"/>
    </location>
</feature>
<dbReference type="OrthoDB" id="5153952at2759"/>
<dbReference type="AlphaFoldDB" id="A0A423VE28"/>
<feature type="region of interest" description="Disordered" evidence="1">
    <location>
        <begin position="1"/>
        <end position="70"/>
    </location>
</feature>
<dbReference type="InterPro" id="IPR052819">
    <property type="entry name" value="Chromatin_regulatory_protein"/>
</dbReference>
<feature type="compositionally biased region" description="Gly residues" evidence="1">
    <location>
        <begin position="20"/>
        <end position="29"/>
    </location>
</feature>
<organism evidence="2 3">
    <name type="scientific">Cytospora chrysosperma</name>
    <name type="common">Cytospora canker fungus</name>
    <name type="synonym">Sphaeria chrysosperma</name>
    <dbReference type="NCBI Taxonomy" id="252740"/>
    <lineage>
        <taxon>Eukaryota</taxon>
        <taxon>Fungi</taxon>
        <taxon>Dikarya</taxon>
        <taxon>Ascomycota</taxon>
        <taxon>Pezizomycotina</taxon>
        <taxon>Sordariomycetes</taxon>
        <taxon>Sordariomycetidae</taxon>
        <taxon>Diaporthales</taxon>
        <taxon>Cytosporaceae</taxon>
        <taxon>Cytospora</taxon>
    </lineage>
</organism>
<reference evidence="2 3" key="1">
    <citation type="submission" date="2015-09" db="EMBL/GenBank/DDBJ databases">
        <title>Host preference determinants of Valsa canker pathogens revealed by comparative genomics.</title>
        <authorList>
            <person name="Yin Z."/>
            <person name="Huang L."/>
        </authorList>
    </citation>
    <scope>NUCLEOTIDE SEQUENCE [LARGE SCALE GENOMIC DNA]</scope>
    <source>
        <strain evidence="2 3">YSFL</strain>
    </source>
</reference>
<gene>
    <name evidence="2" type="ORF">VSDG_09074</name>
</gene>
<evidence type="ECO:0000313" key="2">
    <source>
        <dbReference type="EMBL" id="ROV89256.1"/>
    </source>
</evidence>
<sequence length="235" mass="25097">MSAPPTTRASRSRYSSPAVGGAGGAGAGAGAKARNSNDRGSKDRDRDRERDGAKVGRESRDASSSLDRSRQFMEAWIEPERARLASFQEDGLVRQGVLETMEPLGARPKPAVFKKLFGASSPFHREGSAAVASANASTSAGAGQDGGGASTPGTRKSGTKRIIVLKRKNGKGEKAASDGNNSVNERPGLSVKNLSLNLNLGTNFHQNLNLRGHLRLLQHLHRQQKLRLYQNSSRK</sequence>
<protein>
    <submittedName>
        <fullName evidence="2">Uncharacterized protein</fullName>
    </submittedName>
</protein>
<evidence type="ECO:0000313" key="3">
    <source>
        <dbReference type="Proteomes" id="UP000284375"/>
    </source>
</evidence>